<keyword evidence="5" id="KW-0862">Zinc</keyword>
<evidence type="ECO:0000256" key="1">
    <source>
        <dbReference type="ARBA" id="ARBA00004123"/>
    </source>
</evidence>
<feature type="compositionally biased region" description="Polar residues" evidence="10">
    <location>
        <begin position="501"/>
        <end position="532"/>
    </location>
</feature>
<feature type="compositionally biased region" description="Low complexity" evidence="10">
    <location>
        <begin position="490"/>
        <end position="500"/>
    </location>
</feature>
<dbReference type="SMART" id="SM00355">
    <property type="entry name" value="ZnF_C2H2"/>
    <property type="match status" value="9"/>
</dbReference>
<dbReference type="EMBL" id="CAJVCH010024549">
    <property type="protein sequence ID" value="CAG7696961.1"/>
    <property type="molecule type" value="Genomic_DNA"/>
</dbReference>
<evidence type="ECO:0000256" key="8">
    <source>
        <dbReference type="ARBA" id="ARBA00023242"/>
    </source>
</evidence>
<dbReference type="PANTHER" id="PTHR24377">
    <property type="entry name" value="IP01015P-RELATED"/>
    <property type="match status" value="1"/>
</dbReference>
<feature type="domain" description="C2H2-type" evidence="11">
    <location>
        <begin position="319"/>
        <end position="346"/>
    </location>
</feature>
<dbReference type="GO" id="GO:0008270">
    <property type="term" value="F:zinc ion binding"/>
    <property type="evidence" value="ECO:0007669"/>
    <property type="project" value="UniProtKB-KW"/>
</dbReference>
<dbReference type="InterPro" id="IPR050826">
    <property type="entry name" value="Krueppel_C2H2_ZnFinger"/>
</dbReference>
<keyword evidence="13" id="KW-1185">Reference proteome</keyword>
<dbReference type="PROSITE" id="PS50157">
    <property type="entry name" value="ZINC_FINGER_C2H2_2"/>
    <property type="match status" value="7"/>
</dbReference>
<evidence type="ECO:0000313" key="13">
    <source>
        <dbReference type="Proteomes" id="UP000708208"/>
    </source>
</evidence>
<protein>
    <recommendedName>
        <fullName evidence="11">C2H2-type domain-containing protein</fullName>
    </recommendedName>
</protein>
<evidence type="ECO:0000313" key="12">
    <source>
        <dbReference type="EMBL" id="CAG7696961.1"/>
    </source>
</evidence>
<name>A0A8J2NJ15_9HEXA</name>
<dbReference type="InterPro" id="IPR013087">
    <property type="entry name" value="Znf_C2H2_type"/>
</dbReference>
<feature type="compositionally biased region" description="Acidic residues" evidence="10">
    <location>
        <begin position="71"/>
        <end position="83"/>
    </location>
</feature>
<evidence type="ECO:0000256" key="9">
    <source>
        <dbReference type="PROSITE-ProRule" id="PRU00042"/>
    </source>
</evidence>
<dbReference type="FunFam" id="3.30.160.60:FF:000145">
    <property type="entry name" value="Zinc finger protein 574"/>
    <property type="match status" value="1"/>
</dbReference>
<dbReference type="PROSITE" id="PS00028">
    <property type="entry name" value="ZINC_FINGER_C2H2_1"/>
    <property type="match status" value="7"/>
</dbReference>
<organism evidence="12 13">
    <name type="scientific">Allacma fusca</name>
    <dbReference type="NCBI Taxonomy" id="39272"/>
    <lineage>
        <taxon>Eukaryota</taxon>
        <taxon>Metazoa</taxon>
        <taxon>Ecdysozoa</taxon>
        <taxon>Arthropoda</taxon>
        <taxon>Hexapoda</taxon>
        <taxon>Collembola</taxon>
        <taxon>Symphypleona</taxon>
        <taxon>Sminthuridae</taxon>
        <taxon>Allacma</taxon>
    </lineage>
</organism>
<comment type="caution">
    <text evidence="12">The sequence shown here is derived from an EMBL/GenBank/DDBJ whole genome shotgun (WGS) entry which is preliminary data.</text>
</comment>
<keyword evidence="8" id="KW-0539">Nucleus</keyword>
<accession>A0A8J2NJ15</accession>
<feature type="domain" description="C2H2-type" evidence="11">
    <location>
        <begin position="234"/>
        <end position="262"/>
    </location>
</feature>
<sequence>MSSLEDLPQDFVPNSKKPKKIKKFKIKNLKLLKLQLVEEDEDDYETISTKDVMLGEAIDKDLDFEGWPNDSESEGESEADESESYISEDEVHADNIIDDLDLNQDESLSHKTFKERAMELMKKTQGEHSNLVQRVLNAEDWLFIHRIIRKSKGLKSKFMIRNLNPFLFDSKHVISWKCKFCKDMVPAPVKNYTEHLASHGIGADEDPTLPCDVCGEYVKKDKYVVHWVPHFMEHECPICKKTFALNCHMRYHYKVVHEEGEQTCFQCGKLMKNDLAMRRHLRLFHSNRTAWKICDICGKCVKARCLEPHKLTHSQDRPYKCDICKKCFKTPSTLYQHQKVHATDSKAHKYLCEYCGKRFKHHTSWNLHVVRIHEGEYEHECPVCHKRFHKLFELKKHSVKHSEDRPFPCSVCGKHFKTKTHLKEHVTIHSESKSHVCPLCGKGIRMKANLYKHLKVHRNRGEYVPPLNGNSTNSLFNSYGLSSSSNSISNNSSSTFVNSNQKSSNESTAGENTISNKSTSVNTPLPNSSNIMQQLVPGTSELTQSVQISMPIDTTQTFISTAETSPTEEVDYNLRLTLSNNDLLKDSTMLIDTTSDSDQIQEIGTQSQILVLDSNNTSAITNIQGSEDGKGFQKYDTDLILTTAPDGTVLGQHNPNNQLEIPTSLSAFDGIIPSTNNLQNDLTGATLNNFSNNILALFTSQNDTLRLNGGTVTHLTILVNHNGLGGMTITPLQTE</sequence>
<dbReference type="FunFam" id="3.30.160.60:FF:000012">
    <property type="entry name" value="RB-associated KRAB zinc finger protein-like"/>
    <property type="match status" value="1"/>
</dbReference>
<dbReference type="OrthoDB" id="3565419at2759"/>
<evidence type="ECO:0000256" key="6">
    <source>
        <dbReference type="ARBA" id="ARBA00023015"/>
    </source>
</evidence>
<dbReference type="AlphaFoldDB" id="A0A8J2NJ15"/>
<evidence type="ECO:0000256" key="3">
    <source>
        <dbReference type="ARBA" id="ARBA00022737"/>
    </source>
</evidence>
<dbReference type="GO" id="GO:0005634">
    <property type="term" value="C:nucleus"/>
    <property type="evidence" value="ECO:0007669"/>
    <property type="project" value="UniProtKB-SubCell"/>
</dbReference>
<keyword evidence="4 9" id="KW-0863">Zinc-finger</keyword>
<feature type="domain" description="C2H2-type" evidence="11">
    <location>
        <begin position="407"/>
        <end position="434"/>
    </location>
</feature>
<feature type="domain" description="C2H2-type" evidence="11">
    <location>
        <begin position="262"/>
        <end position="290"/>
    </location>
</feature>
<gene>
    <name evidence="12" type="ORF">AFUS01_LOCUS3977</name>
</gene>
<evidence type="ECO:0000259" key="11">
    <source>
        <dbReference type="PROSITE" id="PS50157"/>
    </source>
</evidence>
<feature type="region of interest" description="Disordered" evidence="10">
    <location>
        <begin position="490"/>
        <end position="532"/>
    </location>
</feature>
<keyword evidence="2" id="KW-0479">Metal-binding</keyword>
<reference evidence="12" key="1">
    <citation type="submission" date="2021-06" db="EMBL/GenBank/DDBJ databases">
        <authorList>
            <person name="Hodson N. C."/>
            <person name="Mongue J. A."/>
            <person name="Jaron S. K."/>
        </authorList>
    </citation>
    <scope>NUCLEOTIDE SEQUENCE</scope>
</reference>
<evidence type="ECO:0000256" key="10">
    <source>
        <dbReference type="SAM" id="MobiDB-lite"/>
    </source>
</evidence>
<keyword evidence="6" id="KW-0805">Transcription regulation</keyword>
<feature type="domain" description="C2H2-type" evidence="11">
    <location>
        <begin position="379"/>
        <end position="406"/>
    </location>
</feature>
<feature type="region of interest" description="Disordered" evidence="10">
    <location>
        <begin position="62"/>
        <end position="83"/>
    </location>
</feature>
<proteinExistence type="predicted"/>
<comment type="subcellular location">
    <subcellularLocation>
        <location evidence="1">Nucleus</location>
    </subcellularLocation>
</comment>
<dbReference type="Pfam" id="PF00096">
    <property type="entry name" value="zf-C2H2"/>
    <property type="match status" value="3"/>
</dbReference>
<feature type="domain" description="C2H2-type" evidence="11">
    <location>
        <begin position="350"/>
        <end position="378"/>
    </location>
</feature>
<evidence type="ECO:0000256" key="2">
    <source>
        <dbReference type="ARBA" id="ARBA00022723"/>
    </source>
</evidence>
<keyword evidence="3" id="KW-0677">Repeat</keyword>
<evidence type="ECO:0000256" key="5">
    <source>
        <dbReference type="ARBA" id="ARBA00022833"/>
    </source>
</evidence>
<evidence type="ECO:0000256" key="7">
    <source>
        <dbReference type="ARBA" id="ARBA00023163"/>
    </source>
</evidence>
<dbReference type="Proteomes" id="UP000708208">
    <property type="component" value="Unassembled WGS sequence"/>
</dbReference>
<keyword evidence="7" id="KW-0804">Transcription</keyword>
<evidence type="ECO:0000256" key="4">
    <source>
        <dbReference type="ARBA" id="ARBA00022771"/>
    </source>
</evidence>
<feature type="domain" description="C2H2-type" evidence="11">
    <location>
        <begin position="435"/>
        <end position="462"/>
    </location>
</feature>